<keyword evidence="2" id="KW-1185">Reference proteome</keyword>
<dbReference type="KEGG" id="emo:DM558_02655"/>
<evidence type="ECO:0000313" key="2">
    <source>
        <dbReference type="Proteomes" id="UP000273143"/>
    </source>
</evidence>
<gene>
    <name evidence="1" type="ORF">DM558_02655</name>
</gene>
<dbReference type="EMBL" id="CP029822">
    <property type="protein sequence ID" value="AZS49748.1"/>
    <property type="molecule type" value="Genomic_DNA"/>
</dbReference>
<accession>A0A3S9XBR8</accession>
<evidence type="ECO:0000313" key="1">
    <source>
        <dbReference type="EMBL" id="AZS49748.1"/>
    </source>
</evidence>
<reference evidence="2" key="1">
    <citation type="submission" date="2018-06" db="EMBL/GenBank/DDBJ databases">
        <title>Complete genome of Pseudomonas insecticola strain QZS01.</title>
        <authorList>
            <person name="Wang J."/>
            <person name="Su Q."/>
        </authorList>
    </citation>
    <scope>NUCLEOTIDE SEQUENCE [LARGE SCALE GENOMIC DNA]</scope>
    <source>
        <strain evidence="2">QZS01</strain>
    </source>
</reference>
<dbReference type="RefSeq" id="WP_127161928.1">
    <property type="nucleotide sequence ID" value="NZ_CP029822.1"/>
</dbReference>
<proteinExistence type="predicted"/>
<protein>
    <submittedName>
        <fullName evidence="1">IS1 family transposase</fullName>
    </submittedName>
</protein>
<organism evidence="1 2">
    <name type="scientific">Entomomonas moraniae</name>
    <dbReference type="NCBI Taxonomy" id="2213226"/>
    <lineage>
        <taxon>Bacteria</taxon>
        <taxon>Pseudomonadati</taxon>
        <taxon>Pseudomonadota</taxon>
        <taxon>Gammaproteobacteria</taxon>
        <taxon>Pseudomonadales</taxon>
        <taxon>Pseudomonadaceae</taxon>
        <taxon>Entomomonas</taxon>
    </lineage>
</organism>
<dbReference type="Proteomes" id="UP000273143">
    <property type="component" value="Chromosome"/>
</dbReference>
<name>A0A3S9XBR8_9GAMM</name>
<sequence>MDQPKYYNLVPQDLHPELDAMLHYLDTYPFEKPSDCPHCGSKKLSDNGTNPTSEIMNYRCLDCYKGFNQLTGTCFAKSTFAHMHKWGDFARLRLSGEGIHAISVTLGMSTQGATKRDQRIKNLMQQQYPKLFAWWQIRQDWQELSLSPLIQQQADTFTQWLENLLNQTFATCPNCSKPHCKKLKQTHRPQFHCHRCNTSFNLLRNTEFHLVHYPELWLDYAKLLVQGYSDKDISNQLNIGQSLSNYWRHRFIKQMIEQGHEELVQWLIWQRKRNYNQKSQQIWEEKAKQAPLKNHNKSK</sequence>
<dbReference type="AlphaFoldDB" id="A0A3S9XBR8"/>